<gene>
    <name evidence="2" type="ORF">FIM25_06745</name>
</gene>
<dbReference type="EMBL" id="VDMB01000006">
    <property type="protein sequence ID" value="TYT75086.1"/>
    <property type="molecule type" value="Genomic_DNA"/>
</dbReference>
<dbReference type="RefSeq" id="WP_139447598.1">
    <property type="nucleotide sequence ID" value="NZ_VDMB01000006.1"/>
</dbReference>
<evidence type="ECO:0000256" key="1">
    <source>
        <dbReference type="SAM" id="Phobius"/>
    </source>
</evidence>
<dbReference type="PROSITE" id="PS00409">
    <property type="entry name" value="PROKAR_NTER_METHYL"/>
    <property type="match status" value="1"/>
</dbReference>
<dbReference type="NCBIfam" id="TIGR02532">
    <property type="entry name" value="IV_pilin_GFxxxE"/>
    <property type="match status" value="1"/>
</dbReference>
<dbReference type="OrthoDB" id="5405832at2"/>
<accession>A0A5Q4VDT2</accession>
<comment type="caution">
    <text evidence="2">The sequence shown here is derived from an EMBL/GenBank/DDBJ whole genome shotgun (WGS) entry which is preliminary data.</text>
</comment>
<dbReference type="InterPro" id="IPR012902">
    <property type="entry name" value="N_methyl_site"/>
</dbReference>
<feature type="transmembrane region" description="Helical" evidence="1">
    <location>
        <begin position="20"/>
        <end position="38"/>
    </location>
</feature>
<dbReference type="AlphaFoldDB" id="A0A5Q4VDT2"/>
<dbReference type="SUPFAM" id="SSF54523">
    <property type="entry name" value="Pili subunits"/>
    <property type="match status" value="1"/>
</dbReference>
<keyword evidence="1" id="KW-1133">Transmembrane helix</keyword>
<reference evidence="2 3" key="1">
    <citation type="submission" date="2019-06" db="EMBL/GenBank/DDBJ databases">
        <title>Desulfobotulus mexicanus sp. nov., a novel sulfate-reducing bacterium isolated from the sediment of an alkaline crater lake in Mexico.</title>
        <authorList>
            <person name="Hirschler-Rea A."/>
        </authorList>
    </citation>
    <scope>NUCLEOTIDE SEQUENCE [LARGE SCALE GENOMIC DNA]</scope>
    <source>
        <strain evidence="2 3">PAR22N</strain>
    </source>
</reference>
<keyword evidence="1" id="KW-0472">Membrane</keyword>
<evidence type="ECO:0000313" key="2">
    <source>
        <dbReference type="EMBL" id="TYT75086.1"/>
    </source>
</evidence>
<name>A0A5Q4VDT2_9BACT</name>
<dbReference type="Pfam" id="PF07963">
    <property type="entry name" value="N_methyl"/>
    <property type="match status" value="1"/>
</dbReference>
<organism evidence="2 3">
    <name type="scientific">Desulfobotulus mexicanus</name>
    <dbReference type="NCBI Taxonomy" id="2586642"/>
    <lineage>
        <taxon>Bacteria</taxon>
        <taxon>Pseudomonadati</taxon>
        <taxon>Thermodesulfobacteriota</taxon>
        <taxon>Desulfobacteria</taxon>
        <taxon>Desulfobacterales</taxon>
        <taxon>Desulfobacteraceae</taxon>
        <taxon>Desulfobotulus</taxon>
    </lineage>
</organism>
<dbReference type="InterPro" id="IPR045584">
    <property type="entry name" value="Pilin-like"/>
</dbReference>
<keyword evidence="3" id="KW-1185">Reference proteome</keyword>
<evidence type="ECO:0000313" key="3">
    <source>
        <dbReference type="Proteomes" id="UP000321899"/>
    </source>
</evidence>
<proteinExistence type="predicted"/>
<keyword evidence="1" id="KW-0812">Transmembrane</keyword>
<sequence>MLKIKKYSSESKGFTLLELVVAMGVMAILGAVLMAQFIHHMDMYVRQKAKIDTQQKVRTVLMWMEDEFRMAGLNPSFIPLPRHPVLKAEADKFTFFYRQGLENNWKRLDYYMESDGWLRRKDRNALDDNGNVDKILENATLKFVYLDRHQNVIPSPQEADYPRIRAVRIELGASYEDRKGRPGSVDLVTTVKCRNLGIGS</sequence>
<dbReference type="Proteomes" id="UP000321899">
    <property type="component" value="Unassembled WGS sequence"/>
</dbReference>
<protein>
    <submittedName>
        <fullName evidence="2">Prepilin-type N-terminal cleavage/methylation domain-containing protein</fullName>
    </submittedName>
</protein>